<dbReference type="Proteomes" id="UP000003755">
    <property type="component" value="Unassembled WGS sequence"/>
</dbReference>
<protein>
    <submittedName>
        <fullName evidence="2">Uncharacterized protein</fullName>
    </submittedName>
</protein>
<dbReference type="AlphaFoldDB" id="C9L945"/>
<evidence type="ECO:0000313" key="2">
    <source>
        <dbReference type="EMBL" id="EEX21191.1"/>
    </source>
</evidence>
<keyword evidence="3" id="KW-1185">Reference proteome</keyword>
<accession>C9L945</accession>
<evidence type="ECO:0000256" key="1">
    <source>
        <dbReference type="SAM" id="Phobius"/>
    </source>
</evidence>
<feature type="transmembrane region" description="Helical" evidence="1">
    <location>
        <begin position="49"/>
        <end position="71"/>
    </location>
</feature>
<evidence type="ECO:0000313" key="3">
    <source>
        <dbReference type="Proteomes" id="UP000003755"/>
    </source>
</evidence>
<gene>
    <name evidence="2" type="ORF">BLAHAN_05927</name>
</gene>
<proteinExistence type="predicted"/>
<sequence>MYLQDLVDGSSFLLIEKAIIKHIEQPANAVKSKMPLYMQRKAKDNPIQVVMRIPFLLCLLYFFIKLEIIAFS</sequence>
<dbReference type="HOGENOM" id="CLU_2714279_0_0_9"/>
<dbReference type="EMBL" id="ABYU02000027">
    <property type="protein sequence ID" value="EEX21191.1"/>
    <property type="molecule type" value="Genomic_DNA"/>
</dbReference>
<keyword evidence="1" id="KW-0812">Transmembrane</keyword>
<keyword evidence="1" id="KW-1133">Transmembrane helix</keyword>
<organism evidence="2 3">
    <name type="scientific">Blautia hansenii DSM 20583</name>
    <dbReference type="NCBI Taxonomy" id="537007"/>
    <lineage>
        <taxon>Bacteria</taxon>
        <taxon>Bacillati</taxon>
        <taxon>Bacillota</taxon>
        <taxon>Clostridia</taxon>
        <taxon>Lachnospirales</taxon>
        <taxon>Lachnospiraceae</taxon>
        <taxon>Blautia</taxon>
    </lineage>
</organism>
<comment type="caution">
    <text evidence="2">The sequence shown here is derived from an EMBL/GenBank/DDBJ whole genome shotgun (WGS) entry which is preliminary data.</text>
</comment>
<name>C9L945_BLAHA</name>
<reference evidence="2" key="1">
    <citation type="submission" date="2009-09" db="EMBL/GenBank/DDBJ databases">
        <authorList>
            <person name="Weinstock G."/>
            <person name="Sodergren E."/>
            <person name="Clifton S."/>
            <person name="Fulton L."/>
            <person name="Fulton B."/>
            <person name="Courtney L."/>
            <person name="Fronick C."/>
            <person name="Harrison M."/>
            <person name="Strong C."/>
            <person name="Farmer C."/>
            <person name="Delahaunty K."/>
            <person name="Markovic C."/>
            <person name="Hall O."/>
            <person name="Minx P."/>
            <person name="Tomlinson C."/>
            <person name="Mitreva M."/>
            <person name="Nelson J."/>
            <person name="Hou S."/>
            <person name="Wollam A."/>
            <person name="Pepin K.H."/>
            <person name="Johnson M."/>
            <person name="Bhonagiri V."/>
            <person name="Nash W.E."/>
            <person name="Warren W."/>
            <person name="Chinwalla A."/>
            <person name="Mardis E.R."/>
            <person name="Wilson R.K."/>
        </authorList>
    </citation>
    <scope>NUCLEOTIDE SEQUENCE [LARGE SCALE GENOMIC DNA]</scope>
    <source>
        <strain evidence="2">DSM 20583</strain>
    </source>
</reference>
<keyword evidence="1" id="KW-0472">Membrane</keyword>